<dbReference type="EMBL" id="JACXAH010000008">
    <property type="protein sequence ID" value="MBD1372088.1"/>
    <property type="molecule type" value="Genomic_DNA"/>
</dbReference>
<evidence type="ECO:0000313" key="2">
    <source>
        <dbReference type="Proteomes" id="UP000661691"/>
    </source>
</evidence>
<dbReference type="Proteomes" id="UP000661691">
    <property type="component" value="Unassembled WGS sequence"/>
</dbReference>
<keyword evidence="2" id="KW-1185">Reference proteome</keyword>
<dbReference type="GO" id="GO:0042742">
    <property type="term" value="P:defense response to bacterium"/>
    <property type="evidence" value="ECO:0007669"/>
    <property type="project" value="InterPro"/>
</dbReference>
<protein>
    <submittedName>
        <fullName evidence="1">Plantaricin C family lantibiotic</fullName>
    </submittedName>
</protein>
<reference evidence="1" key="1">
    <citation type="submission" date="2020-09" db="EMBL/GenBank/DDBJ databases">
        <title>A novel bacterium of genus Hazenella, isolated from South China Sea.</title>
        <authorList>
            <person name="Huang H."/>
            <person name="Mo K."/>
            <person name="Hu Y."/>
        </authorList>
    </citation>
    <scope>NUCLEOTIDE SEQUENCE</scope>
    <source>
        <strain evidence="1">IB182357</strain>
    </source>
</reference>
<dbReference type="NCBIfam" id="NF000539">
    <property type="entry name" value="plantaricin"/>
    <property type="match status" value="1"/>
</dbReference>
<dbReference type="AlphaFoldDB" id="A0A926RTT4"/>
<proteinExistence type="predicted"/>
<dbReference type="RefSeq" id="WP_191141855.1">
    <property type="nucleotide sequence ID" value="NZ_JACXAH010000008.1"/>
</dbReference>
<sequence length="75" mass="8333">MKIREVIKSWKDPVFRSKQVQTAHHPSGDTLQELSDLELAAVVGASDVPHTFGNLCHAASKYVGNQGFTYLNHKK</sequence>
<comment type="caution">
    <text evidence="1">The sequence shown here is derived from an EMBL/GenBank/DDBJ whole genome shotgun (WGS) entry which is preliminary data.</text>
</comment>
<gene>
    <name evidence="1" type="ORF">IC620_06905</name>
</gene>
<organism evidence="1 2">
    <name type="scientific">Polycladospora coralii</name>
    <dbReference type="NCBI Taxonomy" id="2771432"/>
    <lineage>
        <taxon>Bacteria</taxon>
        <taxon>Bacillati</taxon>
        <taxon>Bacillota</taxon>
        <taxon>Bacilli</taxon>
        <taxon>Bacillales</taxon>
        <taxon>Thermoactinomycetaceae</taxon>
        <taxon>Polycladospora</taxon>
    </lineage>
</organism>
<dbReference type="NCBIfam" id="TIGR03898">
    <property type="entry name" value="lanti_MRSA_kill"/>
    <property type="match status" value="1"/>
</dbReference>
<name>A0A926RTT4_9BACL</name>
<evidence type="ECO:0000313" key="1">
    <source>
        <dbReference type="EMBL" id="MBD1372088.1"/>
    </source>
</evidence>
<dbReference type="InterPro" id="IPR027635">
    <property type="entry name" value="Lantibiotic2_lead_pep_dom"/>
</dbReference>
<accession>A0A926RTT4</accession>